<keyword evidence="2" id="KW-1185">Reference proteome</keyword>
<proteinExistence type="predicted"/>
<dbReference type="AlphaFoldDB" id="A0A4P8IFF4"/>
<name>A0A4P8IFF4_9FIRM</name>
<dbReference type="RefSeq" id="WP_282432085.1">
    <property type="nucleotide sequence ID" value="NZ_CP040058.1"/>
</dbReference>
<dbReference type="EMBL" id="CP040058">
    <property type="protein sequence ID" value="QCP36116.1"/>
    <property type="molecule type" value="Genomic_DNA"/>
</dbReference>
<organism evidence="1 2">
    <name type="scientific">Anaerostipes rhamnosivorans</name>
    <dbReference type="NCBI Taxonomy" id="1229621"/>
    <lineage>
        <taxon>Bacteria</taxon>
        <taxon>Bacillati</taxon>
        <taxon>Bacillota</taxon>
        <taxon>Clostridia</taxon>
        <taxon>Lachnospirales</taxon>
        <taxon>Lachnospiraceae</taxon>
        <taxon>Anaerostipes</taxon>
    </lineage>
</organism>
<sequence>MDHRKYKKMLIKGILEFQTKNQFCAEDLKSKSIRALEIIYDNVE</sequence>
<dbReference type="KEGG" id="arf:AR1Y2_2662"/>
<evidence type="ECO:0000313" key="2">
    <source>
        <dbReference type="Proteomes" id="UP000298653"/>
    </source>
</evidence>
<gene>
    <name evidence="1" type="ORF">AR1Y2_2662</name>
</gene>
<evidence type="ECO:0000313" key="1">
    <source>
        <dbReference type="EMBL" id="QCP36116.1"/>
    </source>
</evidence>
<reference evidence="1 2" key="1">
    <citation type="submission" date="2019-05" db="EMBL/GenBank/DDBJ databases">
        <title>Complete genome sequencing of Anaerostipes rhamnosivorans.</title>
        <authorList>
            <person name="Bui T.P.N."/>
            <person name="de Vos W.M."/>
        </authorList>
    </citation>
    <scope>NUCLEOTIDE SEQUENCE [LARGE SCALE GENOMIC DNA]</scope>
    <source>
        <strain evidence="1 2">1y2</strain>
    </source>
</reference>
<protein>
    <submittedName>
        <fullName evidence="1">Uncharacterized protein</fullName>
    </submittedName>
</protein>
<dbReference type="Proteomes" id="UP000298653">
    <property type="component" value="Chromosome"/>
</dbReference>
<accession>A0A4P8IFF4</accession>